<dbReference type="AlphaFoldDB" id="A0A7V8EIX8"/>
<reference evidence="1 2" key="1">
    <citation type="submission" date="2019-12" db="EMBL/GenBank/DDBJ databases">
        <authorList>
            <person name="Woiski C."/>
        </authorList>
    </citation>
    <scope>NUCLEOTIDE SEQUENCE [LARGE SCALE GENOMIC DNA]</scope>
    <source>
        <strain evidence="1 2">BOE100</strain>
    </source>
</reference>
<accession>A0A7V8EIX8</accession>
<protein>
    <submittedName>
        <fullName evidence="1">Uncharacterized protein</fullName>
    </submittedName>
</protein>
<organism evidence="1 2">
    <name type="scientific">Pseudomonas putida</name>
    <name type="common">Arthrobacter siderocapsulatus</name>
    <dbReference type="NCBI Taxonomy" id="303"/>
    <lineage>
        <taxon>Bacteria</taxon>
        <taxon>Pseudomonadati</taxon>
        <taxon>Pseudomonadota</taxon>
        <taxon>Gammaproteobacteria</taxon>
        <taxon>Pseudomonadales</taxon>
        <taxon>Pseudomonadaceae</taxon>
        <taxon>Pseudomonas</taxon>
    </lineage>
</organism>
<dbReference type="EMBL" id="WOWR01000005">
    <property type="protein sequence ID" value="KAF0255705.1"/>
    <property type="molecule type" value="Genomic_DNA"/>
</dbReference>
<gene>
    <name evidence="1" type="ORF">GN299_06335</name>
</gene>
<dbReference type="RefSeq" id="WP_156858598.1">
    <property type="nucleotide sequence ID" value="NZ_WOWR01000005.1"/>
</dbReference>
<dbReference type="Proteomes" id="UP000442695">
    <property type="component" value="Unassembled WGS sequence"/>
</dbReference>
<comment type="caution">
    <text evidence="1">The sequence shown here is derived from an EMBL/GenBank/DDBJ whole genome shotgun (WGS) entry which is preliminary data.</text>
</comment>
<proteinExistence type="predicted"/>
<evidence type="ECO:0000313" key="2">
    <source>
        <dbReference type="Proteomes" id="UP000442695"/>
    </source>
</evidence>
<sequence length="124" mass="13657">MDKTKFSEMLAFVNDEKRFDAAFDNVLEGIETGRIRADDFPIAAAPLRAGGLKDNREFVARFLEQAAGLTLSNEERFALDETITALPAGADLEQLYAALDNSAPLTKFTAALRKFQTSSQHDQS</sequence>
<evidence type="ECO:0000313" key="1">
    <source>
        <dbReference type="EMBL" id="KAF0255705.1"/>
    </source>
</evidence>
<name>A0A7V8EIX8_PSEPU</name>